<dbReference type="AlphaFoldDB" id="A0A371IY00"/>
<dbReference type="CDD" id="cd00077">
    <property type="entry name" value="HDc"/>
    <property type="match status" value="1"/>
</dbReference>
<dbReference type="PANTHER" id="PTHR47545">
    <property type="entry name" value="MULTIFUNCTIONAL CCA PROTEIN"/>
    <property type="match status" value="1"/>
</dbReference>
<evidence type="ECO:0000259" key="2">
    <source>
        <dbReference type="Pfam" id="PF01966"/>
    </source>
</evidence>
<evidence type="ECO:0000313" key="4">
    <source>
        <dbReference type="Proteomes" id="UP000215694"/>
    </source>
</evidence>
<dbReference type="Pfam" id="PF01966">
    <property type="entry name" value="HD"/>
    <property type="match status" value="1"/>
</dbReference>
<comment type="caution">
    <text evidence="3">The sequence shown here is derived from an EMBL/GenBank/DDBJ whole genome shotgun (WGS) entry which is preliminary data.</text>
</comment>
<dbReference type="PANTHER" id="PTHR47545:SF2">
    <property type="entry name" value="CC-ADDING TRNA NUCLEOTIDYLTRANSFERASE"/>
    <property type="match status" value="1"/>
</dbReference>
<dbReference type="InterPro" id="IPR050124">
    <property type="entry name" value="tRNA_CCA-adding_enzyme"/>
</dbReference>
<gene>
    <name evidence="3" type="ORF">CHL78_018560</name>
</gene>
<proteinExistence type="predicted"/>
<dbReference type="Proteomes" id="UP000215694">
    <property type="component" value="Unassembled WGS sequence"/>
</dbReference>
<dbReference type="SUPFAM" id="SSF109604">
    <property type="entry name" value="HD-domain/PDEase-like"/>
    <property type="match status" value="1"/>
</dbReference>
<dbReference type="EMBL" id="NOJY02000079">
    <property type="protein sequence ID" value="RDY25362.1"/>
    <property type="molecule type" value="Genomic_DNA"/>
</dbReference>
<dbReference type="Gene3D" id="1.10.3090.10">
    <property type="entry name" value="cca-adding enzyme, domain 2"/>
    <property type="match status" value="1"/>
</dbReference>
<dbReference type="OrthoDB" id="9805698at2"/>
<name>A0A371IY00_9FIRM</name>
<organism evidence="3 4">
    <name type="scientific">Romboutsia weinsteinii</name>
    <dbReference type="NCBI Taxonomy" id="2020949"/>
    <lineage>
        <taxon>Bacteria</taxon>
        <taxon>Bacillati</taxon>
        <taxon>Bacillota</taxon>
        <taxon>Clostridia</taxon>
        <taxon>Peptostreptococcales</taxon>
        <taxon>Peptostreptococcaceae</taxon>
        <taxon>Romboutsia</taxon>
    </lineage>
</organism>
<dbReference type="GO" id="GO:0000166">
    <property type="term" value="F:nucleotide binding"/>
    <property type="evidence" value="ECO:0007669"/>
    <property type="project" value="UniProtKB-KW"/>
</dbReference>
<dbReference type="RefSeq" id="WP_094367488.1">
    <property type="nucleotide sequence ID" value="NZ_NOJY02000079.1"/>
</dbReference>
<sequence length="232" mass="27094">MNLQDKLLNSLKCKNTHSSLYKLDEEKELEKIIPITKDMKLVGECKYHVVNCFDHSLNALCEFESMLKQDDFFPSHLKQNIYKYLSTKTEEEISKLELLKLGIFMHDIGKPGAKTVDETGRAHFKGHEKIGAKEAYNIGEELSLSQKSMDVLYKYIRYHMILLGFYKTNNMSQDKLYEIFDILKDEVIGVVLLGYADVVSTRKLLNPNENSGVIKTYMEYILTNYIYRYKRM</sequence>
<dbReference type="InterPro" id="IPR006674">
    <property type="entry name" value="HD_domain"/>
</dbReference>
<accession>A0A371IY00</accession>
<feature type="domain" description="HD" evidence="2">
    <location>
        <begin position="94"/>
        <end position="160"/>
    </location>
</feature>
<evidence type="ECO:0000313" key="3">
    <source>
        <dbReference type="EMBL" id="RDY25362.1"/>
    </source>
</evidence>
<protein>
    <submittedName>
        <fullName evidence="3">HD domain-containing protein</fullName>
    </submittedName>
</protein>
<reference evidence="3 4" key="1">
    <citation type="journal article" date="2017" name="Genome Announc.">
        <title>Draft Genome Sequence of Romboutsia weinsteinii sp. nov. Strain CCRI-19649(T) Isolated from Surface Water.</title>
        <authorList>
            <person name="Maheux A.F."/>
            <person name="Boudreau D.K."/>
            <person name="Berube E."/>
            <person name="Boissinot M."/>
            <person name="Cantin P."/>
            <person name="Raymond F."/>
            <person name="Corbeil J."/>
            <person name="Omar R.F."/>
            <person name="Bergeron M.G."/>
        </authorList>
    </citation>
    <scope>NUCLEOTIDE SEQUENCE [LARGE SCALE GENOMIC DNA]</scope>
    <source>
        <strain evidence="3 4">CCRI-19649</strain>
    </source>
</reference>
<evidence type="ECO:0000256" key="1">
    <source>
        <dbReference type="ARBA" id="ARBA00022741"/>
    </source>
</evidence>
<keyword evidence="1" id="KW-0547">Nucleotide-binding</keyword>
<dbReference type="InterPro" id="IPR003607">
    <property type="entry name" value="HD/PDEase_dom"/>
</dbReference>
<keyword evidence="4" id="KW-1185">Reference proteome</keyword>